<evidence type="ECO:0000256" key="1">
    <source>
        <dbReference type="ARBA" id="ARBA00004123"/>
    </source>
</evidence>
<evidence type="ECO:0000256" key="2">
    <source>
        <dbReference type="ARBA" id="ARBA00004496"/>
    </source>
</evidence>
<gene>
    <name evidence="11" type="ORF">V5799_030270</name>
</gene>
<dbReference type="InterPro" id="IPR056516">
    <property type="entry name" value="INTS7_N"/>
</dbReference>
<dbReference type="InterPro" id="IPR056517">
    <property type="entry name" value="INTS7_HB"/>
</dbReference>
<dbReference type="SUPFAM" id="SSF48371">
    <property type="entry name" value="ARM repeat"/>
    <property type="match status" value="1"/>
</dbReference>
<dbReference type="InterPro" id="IPR054519">
    <property type="entry name" value="INTS7_C"/>
</dbReference>
<feature type="region of interest" description="Disordered" evidence="7">
    <location>
        <begin position="1009"/>
        <end position="1046"/>
    </location>
</feature>
<comment type="caution">
    <text evidence="11">The sequence shown here is derived from an EMBL/GenBank/DDBJ whole genome shotgun (WGS) entry which is preliminary data.</text>
</comment>
<keyword evidence="12" id="KW-1185">Reference proteome</keyword>
<dbReference type="PANTHER" id="PTHR13322:SF2">
    <property type="entry name" value="INTEGRATOR COMPLEX SUBUNIT 7"/>
    <property type="match status" value="1"/>
</dbReference>
<feature type="compositionally biased region" description="Pro residues" evidence="7">
    <location>
        <begin position="1028"/>
        <end position="1046"/>
    </location>
</feature>
<evidence type="ECO:0000256" key="4">
    <source>
        <dbReference type="ARBA" id="ARBA00015336"/>
    </source>
</evidence>
<proteinExistence type="inferred from homology"/>
<dbReference type="Proteomes" id="UP001321473">
    <property type="component" value="Unassembled WGS sequence"/>
</dbReference>
<feature type="domain" description="Integrator complex subunit 7 C-terminal" evidence="8">
    <location>
        <begin position="873"/>
        <end position="993"/>
    </location>
</feature>
<dbReference type="AlphaFoldDB" id="A0AAQ4ENS7"/>
<feature type="compositionally biased region" description="Polar residues" evidence="7">
    <location>
        <begin position="1011"/>
        <end position="1020"/>
    </location>
</feature>
<dbReference type="EMBL" id="JARKHS020013028">
    <property type="protein sequence ID" value="KAK8776385.1"/>
    <property type="molecule type" value="Genomic_DNA"/>
</dbReference>
<protein>
    <recommendedName>
        <fullName evidence="4">Integrator complex subunit 7</fullName>
    </recommendedName>
</protein>
<name>A0AAQ4ENS7_AMBAM</name>
<evidence type="ECO:0000256" key="5">
    <source>
        <dbReference type="ARBA" id="ARBA00022490"/>
    </source>
</evidence>
<keyword evidence="6" id="KW-0539">Nucleus</keyword>
<evidence type="ECO:0000313" key="12">
    <source>
        <dbReference type="Proteomes" id="UP001321473"/>
    </source>
</evidence>
<evidence type="ECO:0000259" key="10">
    <source>
        <dbReference type="Pfam" id="PF24437"/>
    </source>
</evidence>
<feature type="domain" description="Integrator complex subunit 7 N-terminal" evidence="9">
    <location>
        <begin position="106"/>
        <end position="607"/>
    </location>
</feature>
<sequence>MKRLSGVHVLNHEHRFLDASGEPMLSLFAADRYHVARRQGIDPRSLSAVTSFPESVQRAGLYRPCVHSCLGNAGNPPGVMASVGQRLLGFGDASFSETDQDANSALTELDKGLRSGRLGEQCETIVRFPRLFEKYPFPILINSACLKLAEVFRVGSNFLRMLVLKVVQQSERHLDKVLNIDEFVRRIFSVMYSNDPVARALTLRTLGSIAAIVAERKDLHHSIRSSLESHDAVEQEAAIFAAARFAAQSKAFAANMCARIGQMIQGLATPVDTKLRLLGVLEGLHQDAPTAALVRDECLHRLLPRYPSQRLVQATLRVLTRLAAATVTHIPSQIGTLVEYLRDDPREGVKAQALDDLCLLATEQPHLWDTDSVHALVQYALSTPYLNLKCGALSVLVLLAQSVAVDKFDLLPEGPVLQLCREGIFHHQVRLASASIRLLTHLAIHAAREDMLDLMPEVSSAIETLLLILCTQEGDSDDASHALRGCLRCIVLLCDADPDLCSQFVDVLGSFLSYWSGAAMLSVCEGLCALGSRRCGVLSRIEPRVRQLLSGPGHTAIPPRALVLLWTLVLQAGVERASLPVSLDDGLAGMDAWSVYRVARQATRYGHFASAAPLFASLANKVSSEQLHFWLVSLAELCRAEESLLTSRTSQLTTALTHYVRAISALKAATTPAHALQFQAEYVRLRCEGVRAHAQLLQACGCLRTAPPPAIAASVASATRDELQKCGRVVAQLRKCSRDFKALADQYGVLYQTLFDADPGTLRNVQLLQQNALLVMQAIDRISQYNQGINSSEEGCGLVWMDQQSGSASSSLSEHRLLEAAHRGLLWLRDLRHQNSLTPQQVQLVERLSQELVLVPPCLPRFFFQALQSTTIKLAVSPQQKSTGEPLFLAQQAQLALRVEGVVQHRSPPCHMSAPRTVHKVLVTLTTTPPGRQQADTKPPSAGVGAGDVVQLSEVVQPHNDYFQAQFLLALVGQGLHTVTIDTAVLDAQHTLWKTGPQVSLTVKCHDDVKPSTSMASSLPSALKPPLGTAPPPPPQAFPMPPPRLP</sequence>
<dbReference type="GO" id="GO:0032039">
    <property type="term" value="C:integrator complex"/>
    <property type="evidence" value="ECO:0007669"/>
    <property type="project" value="InterPro"/>
</dbReference>
<dbReference type="InterPro" id="IPR016024">
    <property type="entry name" value="ARM-type_fold"/>
</dbReference>
<evidence type="ECO:0000256" key="3">
    <source>
        <dbReference type="ARBA" id="ARBA00008565"/>
    </source>
</evidence>
<accession>A0AAQ4ENS7</accession>
<evidence type="ECO:0000256" key="6">
    <source>
        <dbReference type="ARBA" id="ARBA00023242"/>
    </source>
</evidence>
<comment type="similarity">
    <text evidence="3">Belongs to the Integrator subunit 7 family.</text>
</comment>
<keyword evidence="5" id="KW-0963">Cytoplasm</keyword>
<feature type="domain" description="Integrator complex subunit 7 helical bundle" evidence="10">
    <location>
        <begin position="611"/>
        <end position="782"/>
    </location>
</feature>
<evidence type="ECO:0000259" key="9">
    <source>
        <dbReference type="Pfam" id="PF24436"/>
    </source>
</evidence>
<comment type="subcellular location">
    <subcellularLocation>
        <location evidence="2">Cytoplasm</location>
    </subcellularLocation>
    <subcellularLocation>
        <location evidence="1">Nucleus</location>
    </subcellularLocation>
</comment>
<dbReference type="Pfam" id="PF24437">
    <property type="entry name" value="INTS7_HB"/>
    <property type="match status" value="1"/>
</dbReference>
<dbReference type="GO" id="GO:0034472">
    <property type="term" value="P:snRNA 3'-end processing"/>
    <property type="evidence" value="ECO:0007669"/>
    <property type="project" value="TreeGrafter"/>
</dbReference>
<evidence type="ECO:0000259" key="8">
    <source>
        <dbReference type="Pfam" id="PF22965"/>
    </source>
</evidence>
<reference evidence="11 12" key="1">
    <citation type="journal article" date="2023" name="Arcadia Sci">
        <title>De novo assembly of a long-read Amblyomma americanum tick genome.</title>
        <authorList>
            <person name="Chou S."/>
            <person name="Poskanzer K.E."/>
            <person name="Rollins M."/>
            <person name="Thuy-Boun P.S."/>
        </authorList>
    </citation>
    <scope>NUCLEOTIDE SEQUENCE [LARGE SCALE GENOMIC DNA]</scope>
    <source>
        <strain evidence="11">F_SG_1</strain>
        <tissue evidence="11">Salivary glands</tissue>
    </source>
</reference>
<dbReference type="Pfam" id="PF24436">
    <property type="entry name" value="INTS7_N"/>
    <property type="match status" value="1"/>
</dbReference>
<evidence type="ECO:0000313" key="11">
    <source>
        <dbReference type="EMBL" id="KAK8776385.1"/>
    </source>
</evidence>
<organism evidence="11 12">
    <name type="scientific">Amblyomma americanum</name>
    <name type="common">Lone star tick</name>
    <dbReference type="NCBI Taxonomy" id="6943"/>
    <lineage>
        <taxon>Eukaryota</taxon>
        <taxon>Metazoa</taxon>
        <taxon>Ecdysozoa</taxon>
        <taxon>Arthropoda</taxon>
        <taxon>Chelicerata</taxon>
        <taxon>Arachnida</taxon>
        <taxon>Acari</taxon>
        <taxon>Parasitiformes</taxon>
        <taxon>Ixodida</taxon>
        <taxon>Ixodoidea</taxon>
        <taxon>Ixodidae</taxon>
        <taxon>Amblyomminae</taxon>
        <taxon>Amblyomma</taxon>
    </lineage>
</organism>
<dbReference type="InterPro" id="IPR033060">
    <property type="entry name" value="INTS7"/>
</dbReference>
<dbReference type="PANTHER" id="PTHR13322">
    <property type="entry name" value="C1ORF73 PROTEIN"/>
    <property type="match status" value="1"/>
</dbReference>
<dbReference type="GO" id="GO:0005737">
    <property type="term" value="C:cytoplasm"/>
    <property type="evidence" value="ECO:0007669"/>
    <property type="project" value="UniProtKB-SubCell"/>
</dbReference>
<evidence type="ECO:0000256" key="7">
    <source>
        <dbReference type="SAM" id="MobiDB-lite"/>
    </source>
</evidence>
<dbReference type="Pfam" id="PF22965">
    <property type="entry name" value="INTS7_C"/>
    <property type="match status" value="1"/>
</dbReference>